<gene>
    <name evidence="1" type="ORF">KIN20_002696</name>
</gene>
<dbReference type="AlphaFoldDB" id="A0AAD5M070"/>
<keyword evidence="2" id="KW-1185">Reference proteome</keyword>
<sequence>MDRLKHNSIDIYRLQLGYYHPSKKSVFARISNWRSTRAVDSGFYGKLSSARRECNFVLFDGIVGPTEANMGRFPLSQSVFEHFS</sequence>
<organism evidence="1 2">
    <name type="scientific">Parelaphostrongylus tenuis</name>
    <name type="common">Meningeal worm</name>
    <dbReference type="NCBI Taxonomy" id="148309"/>
    <lineage>
        <taxon>Eukaryota</taxon>
        <taxon>Metazoa</taxon>
        <taxon>Ecdysozoa</taxon>
        <taxon>Nematoda</taxon>
        <taxon>Chromadorea</taxon>
        <taxon>Rhabditida</taxon>
        <taxon>Rhabditina</taxon>
        <taxon>Rhabditomorpha</taxon>
        <taxon>Strongyloidea</taxon>
        <taxon>Metastrongylidae</taxon>
        <taxon>Parelaphostrongylus</taxon>
    </lineage>
</organism>
<comment type="caution">
    <text evidence="1">The sequence shown here is derived from an EMBL/GenBank/DDBJ whole genome shotgun (WGS) entry which is preliminary data.</text>
</comment>
<evidence type="ECO:0000313" key="1">
    <source>
        <dbReference type="EMBL" id="KAJ1347598.1"/>
    </source>
</evidence>
<accession>A0AAD5M070</accession>
<dbReference type="EMBL" id="JAHQIW010000353">
    <property type="protein sequence ID" value="KAJ1347598.1"/>
    <property type="molecule type" value="Genomic_DNA"/>
</dbReference>
<dbReference type="Proteomes" id="UP001196413">
    <property type="component" value="Unassembled WGS sequence"/>
</dbReference>
<name>A0AAD5M070_PARTN</name>
<protein>
    <submittedName>
        <fullName evidence="1">Uncharacterized protein</fullName>
    </submittedName>
</protein>
<evidence type="ECO:0000313" key="2">
    <source>
        <dbReference type="Proteomes" id="UP001196413"/>
    </source>
</evidence>
<reference evidence="1" key="1">
    <citation type="submission" date="2021-06" db="EMBL/GenBank/DDBJ databases">
        <title>Parelaphostrongylus tenuis whole genome reference sequence.</title>
        <authorList>
            <person name="Garwood T.J."/>
            <person name="Larsen P.A."/>
            <person name="Fountain-Jones N.M."/>
            <person name="Garbe J.R."/>
            <person name="Macchietto M.G."/>
            <person name="Kania S.A."/>
            <person name="Gerhold R.W."/>
            <person name="Richards J.E."/>
            <person name="Wolf T.M."/>
        </authorList>
    </citation>
    <scope>NUCLEOTIDE SEQUENCE</scope>
    <source>
        <strain evidence="1">MNPRO001-30</strain>
        <tissue evidence="1">Meninges</tissue>
    </source>
</reference>
<proteinExistence type="predicted"/>